<evidence type="ECO:0000256" key="2">
    <source>
        <dbReference type="ARBA" id="ARBA00023445"/>
    </source>
</evidence>
<organism evidence="5 6">
    <name type="scientific">Botrytis galanthina</name>
    <dbReference type="NCBI Taxonomy" id="278940"/>
    <lineage>
        <taxon>Eukaryota</taxon>
        <taxon>Fungi</taxon>
        <taxon>Dikarya</taxon>
        <taxon>Ascomycota</taxon>
        <taxon>Pezizomycotina</taxon>
        <taxon>Leotiomycetes</taxon>
        <taxon>Helotiales</taxon>
        <taxon>Sclerotiniaceae</taxon>
        <taxon>Botrytis</taxon>
    </lineage>
</organism>
<evidence type="ECO:0000313" key="5">
    <source>
        <dbReference type="EMBL" id="THV53547.1"/>
    </source>
</evidence>
<dbReference type="PANTHER" id="PTHR10366:SF564">
    <property type="entry name" value="STEROL-4-ALPHA-CARBOXYLATE 3-DEHYDROGENASE, DECARBOXYLATING"/>
    <property type="match status" value="1"/>
</dbReference>
<evidence type="ECO:0000256" key="3">
    <source>
        <dbReference type="SAM" id="MobiDB-lite"/>
    </source>
</evidence>
<dbReference type="InterPro" id="IPR001509">
    <property type="entry name" value="Epimerase_deHydtase"/>
</dbReference>
<accession>A0A4S8R6D4</accession>
<dbReference type="PANTHER" id="PTHR10366">
    <property type="entry name" value="NAD DEPENDENT EPIMERASE/DEHYDRATASE"/>
    <property type="match status" value="1"/>
</dbReference>
<name>A0A4S8R6D4_9HELO</name>
<protein>
    <recommendedName>
        <fullName evidence="4">NAD-dependent epimerase/dehydratase domain-containing protein</fullName>
    </recommendedName>
</protein>
<dbReference type="GO" id="GO:0016616">
    <property type="term" value="F:oxidoreductase activity, acting on the CH-OH group of donors, NAD or NADP as acceptor"/>
    <property type="evidence" value="ECO:0007669"/>
    <property type="project" value="TreeGrafter"/>
</dbReference>
<reference evidence="5 6" key="1">
    <citation type="submission" date="2017-12" db="EMBL/GenBank/DDBJ databases">
        <title>Comparative genomics of Botrytis spp.</title>
        <authorList>
            <person name="Valero-Jimenez C.A."/>
            <person name="Tapia P."/>
            <person name="Veloso J."/>
            <person name="Silva-Moreno E."/>
            <person name="Staats M."/>
            <person name="Valdes J.H."/>
            <person name="Van Kan J.A.L."/>
        </authorList>
    </citation>
    <scope>NUCLEOTIDE SEQUENCE [LARGE SCALE GENOMIC DNA]</scope>
    <source>
        <strain evidence="5 6">MUCL435</strain>
    </source>
</reference>
<dbReference type="CDD" id="cd05227">
    <property type="entry name" value="AR_SDR_e"/>
    <property type="match status" value="1"/>
</dbReference>
<evidence type="ECO:0000256" key="1">
    <source>
        <dbReference type="ARBA" id="ARBA00023002"/>
    </source>
</evidence>
<dbReference type="Gene3D" id="3.40.50.720">
    <property type="entry name" value="NAD(P)-binding Rossmann-like Domain"/>
    <property type="match status" value="1"/>
</dbReference>
<evidence type="ECO:0000259" key="4">
    <source>
        <dbReference type="Pfam" id="PF01370"/>
    </source>
</evidence>
<dbReference type="InterPro" id="IPR036291">
    <property type="entry name" value="NAD(P)-bd_dom_sf"/>
</dbReference>
<evidence type="ECO:0000313" key="6">
    <source>
        <dbReference type="Proteomes" id="UP000308671"/>
    </source>
</evidence>
<feature type="domain" description="NAD-dependent epimerase/dehydratase" evidence="4">
    <location>
        <begin position="5"/>
        <end position="265"/>
    </location>
</feature>
<sequence length="430" mass="46282">MSKRILLTGANGFVGSWVLDHLLRQGHFVRAVIRSESKAERVSSDFPAYESHLDFGIVPDITAPGAFDEVVKSDPSFDVVIHTASPYLYKVITDNREFLDPAIRGTMGVLESVKKNAPEVKRVVVTSSCAAIINFAGEIVSKPQKIYTEDDWNPTTWESALEGTPNHAYQASKKFAELASWDFVEKEKPNFDLVTLTPPMVYGPLRHTIQSTKDLNQSNLRIYSGLVNSSKDAELPANGLHAFTDVRDLAEAHVLAATLPEASGQRFIVCEGQISSQNISDILRENIPELEERTPKGVPGDKGLEDDSFACSSEKAENVLGLKFRSKEETFVDLARQLLEIEKKQQAAHVVSIARTVCTAIPSSATPSTSFGLTANTTHASVVSIARTACAAIPSSATPSTSSGLTGSLSSSSAGSRCAPSGSAACLRIV</sequence>
<keyword evidence="1" id="KW-0560">Oxidoreductase</keyword>
<gene>
    <name evidence="5" type="ORF">BGAL_0048g00440</name>
</gene>
<keyword evidence="6" id="KW-1185">Reference proteome</keyword>
<dbReference type="OrthoDB" id="2735536at2759"/>
<dbReference type="InterPro" id="IPR050425">
    <property type="entry name" value="NAD(P)_dehydrat-like"/>
</dbReference>
<comment type="similarity">
    <text evidence="2">Belongs to the NAD(P)-dependent epimerase/dehydratase family. Dihydroflavonol-4-reductase subfamily.</text>
</comment>
<feature type="region of interest" description="Disordered" evidence="3">
    <location>
        <begin position="394"/>
        <end position="422"/>
    </location>
</feature>
<dbReference type="SUPFAM" id="SSF51735">
    <property type="entry name" value="NAD(P)-binding Rossmann-fold domains"/>
    <property type="match status" value="1"/>
</dbReference>
<dbReference type="Pfam" id="PF01370">
    <property type="entry name" value="Epimerase"/>
    <property type="match status" value="1"/>
</dbReference>
<dbReference type="AlphaFoldDB" id="A0A4S8R6D4"/>
<dbReference type="EMBL" id="PQXL01000048">
    <property type="protein sequence ID" value="THV53547.1"/>
    <property type="molecule type" value="Genomic_DNA"/>
</dbReference>
<comment type="caution">
    <text evidence="5">The sequence shown here is derived from an EMBL/GenBank/DDBJ whole genome shotgun (WGS) entry which is preliminary data.</text>
</comment>
<dbReference type="Proteomes" id="UP000308671">
    <property type="component" value="Unassembled WGS sequence"/>
</dbReference>
<dbReference type="FunFam" id="3.40.50.720:FF:000191">
    <property type="entry name" value="Methylglyoxal reductase (NADPH-dependent)"/>
    <property type="match status" value="1"/>
</dbReference>
<proteinExistence type="inferred from homology"/>